<protein>
    <submittedName>
        <fullName evidence="7">Aldehyde dehydrogenase family protein</fullName>
    </submittedName>
</protein>
<evidence type="ECO:0000256" key="1">
    <source>
        <dbReference type="ARBA" id="ARBA00009986"/>
    </source>
</evidence>
<dbReference type="InterPro" id="IPR016162">
    <property type="entry name" value="Ald_DH_N"/>
</dbReference>
<evidence type="ECO:0000259" key="6">
    <source>
        <dbReference type="Pfam" id="PF00171"/>
    </source>
</evidence>
<dbReference type="RefSeq" id="WP_121523235.1">
    <property type="nucleotide sequence ID" value="NZ_RCHC01000008.1"/>
</dbReference>
<dbReference type="PANTHER" id="PTHR42986:SF1">
    <property type="entry name" value="BENZALDEHYDE DEHYDROGENASE YFMT"/>
    <property type="match status" value="1"/>
</dbReference>
<dbReference type="PROSITE" id="PS00687">
    <property type="entry name" value="ALDEHYDE_DEHYDR_GLU"/>
    <property type="match status" value="1"/>
</dbReference>
<dbReference type="Gene3D" id="3.40.309.10">
    <property type="entry name" value="Aldehyde Dehydrogenase, Chain A, domain 2"/>
    <property type="match status" value="1"/>
</dbReference>
<proteinExistence type="inferred from homology"/>
<evidence type="ECO:0000256" key="5">
    <source>
        <dbReference type="RuleBase" id="RU003345"/>
    </source>
</evidence>
<dbReference type="Pfam" id="PF00171">
    <property type="entry name" value="Aldedh"/>
    <property type="match status" value="1"/>
</dbReference>
<feature type="active site" evidence="4">
    <location>
        <position position="255"/>
    </location>
</feature>
<organism evidence="7 8">
    <name type="scientific">Acinetobacter chengduensis</name>
    <dbReference type="NCBI Taxonomy" id="2420890"/>
    <lineage>
        <taxon>Bacteria</taxon>
        <taxon>Pseudomonadati</taxon>
        <taxon>Pseudomonadota</taxon>
        <taxon>Gammaproteobacteria</taxon>
        <taxon>Moraxellales</taxon>
        <taxon>Moraxellaceae</taxon>
        <taxon>Acinetobacter</taxon>
    </lineage>
</organism>
<dbReference type="InterPro" id="IPR016163">
    <property type="entry name" value="Ald_DH_C"/>
</dbReference>
<sequence>MLNKDTLRSTFIDNKWLLGSSRQVIENINPYNNKIISSIQAANMNDVDAAYASAQSAFVIWSESQPEIRSAFILNIKEVIERRREEIIDLLIQETGSTRLKANIEVDAALSMVAAASDYPYRVKDSVLTSPVDGQKSHVYRKPLGVIGVISPWNFPFHLSLRSVIPAIAVGNTVVVKPSSDSPITGGLLLADIFQEAGAIPGILNVVVGTGKEIGDYFVQHNVPRFISFTGSTAVGKRVGQLAISAPLLKRVALELGGNAPLVVLDDADLDLAASIAAFGRFLHQGQICMSTNRVIVDAKVHDAFVNKLINKVKTIPYGDPDETTTIVGPIINKNQIKNIKQLIEQGIAQGAELVLGGEIKNNVIPPHVFINVDPESALAKEESFGPVLPIIKANDEAHALVLANNSEYGLSSSVCTQNLERGKDFALKLDVGMTHINDITIEDQPGAPFGGEKNSGLGRFNDQWIIDEFTRTHWITCQTESKTYLV</sequence>
<keyword evidence="8" id="KW-1185">Reference proteome</keyword>
<dbReference type="InterPro" id="IPR016161">
    <property type="entry name" value="Ald_DH/histidinol_DH"/>
</dbReference>
<dbReference type="Proteomes" id="UP000280271">
    <property type="component" value="Unassembled WGS sequence"/>
</dbReference>
<keyword evidence="3" id="KW-0520">NAD</keyword>
<evidence type="ECO:0000256" key="4">
    <source>
        <dbReference type="PROSITE-ProRule" id="PRU10007"/>
    </source>
</evidence>
<evidence type="ECO:0000256" key="3">
    <source>
        <dbReference type="ARBA" id="ARBA00023027"/>
    </source>
</evidence>
<dbReference type="SUPFAM" id="SSF53720">
    <property type="entry name" value="ALDH-like"/>
    <property type="match status" value="1"/>
</dbReference>
<comment type="similarity">
    <text evidence="1 5">Belongs to the aldehyde dehydrogenase family.</text>
</comment>
<gene>
    <name evidence="7" type="ORF">D9K81_08985</name>
</gene>
<dbReference type="InterPro" id="IPR015590">
    <property type="entry name" value="Aldehyde_DH_dom"/>
</dbReference>
<feature type="domain" description="Aldehyde dehydrogenase" evidence="6">
    <location>
        <begin position="16"/>
        <end position="476"/>
    </location>
</feature>
<evidence type="ECO:0000256" key="2">
    <source>
        <dbReference type="ARBA" id="ARBA00023002"/>
    </source>
</evidence>
<name>A0ABX9TVP8_9GAMM</name>
<dbReference type="PANTHER" id="PTHR42986">
    <property type="entry name" value="BENZALDEHYDE DEHYDROGENASE YFMT"/>
    <property type="match status" value="1"/>
</dbReference>
<reference evidence="7 8" key="1">
    <citation type="submission" date="2018-09" db="EMBL/GenBank/DDBJ databases">
        <title>The draft genome of Acinetobacter sp. strains.</title>
        <authorList>
            <person name="Qin J."/>
            <person name="Feng Y."/>
            <person name="Zong Z."/>
        </authorList>
    </citation>
    <scope>NUCLEOTIDE SEQUENCE [LARGE SCALE GENOMIC DNA]</scope>
    <source>
        <strain evidence="7 8">WCHAc060005</strain>
    </source>
</reference>
<comment type="caution">
    <text evidence="7">The sequence shown here is derived from an EMBL/GenBank/DDBJ whole genome shotgun (WGS) entry which is preliminary data.</text>
</comment>
<dbReference type="Gene3D" id="3.40.605.10">
    <property type="entry name" value="Aldehyde Dehydrogenase, Chain A, domain 1"/>
    <property type="match status" value="1"/>
</dbReference>
<dbReference type="EMBL" id="RCHC01000008">
    <property type="protein sequence ID" value="RLL21818.1"/>
    <property type="molecule type" value="Genomic_DNA"/>
</dbReference>
<evidence type="ECO:0000313" key="7">
    <source>
        <dbReference type="EMBL" id="RLL21818.1"/>
    </source>
</evidence>
<keyword evidence="2 5" id="KW-0560">Oxidoreductase</keyword>
<dbReference type="InterPro" id="IPR029510">
    <property type="entry name" value="Ald_DH_CS_GLU"/>
</dbReference>
<accession>A0ABX9TVP8</accession>
<evidence type="ECO:0000313" key="8">
    <source>
        <dbReference type="Proteomes" id="UP000280271"/>
    </source>
</evidence>